<proteinExistence type="predicted"/>
<evidence type="ECO:0000313" key="2">
    <source>
        <dbReference type="EMBL" id="OZI63079.1"/>
    </source>
</evidence>
<feature type="chain" id="PRO_5013306175" description="Peptidase M10 metallopeptidase domain-containing protein" evidence="1">
    <location>
        <begin position="25"/>
        <end position="318"/>
    </location>
</feature>
<evidence type="ECO:0000313" key="3">
    <source>
        <dbReference type="Proteomes" id="UP000215767"/>
    </source>
</evidence>
<sequence length="318" mass="34037">MKTRGILSSIALVSVLVIASAAVAAPVPARYRSVRVFLDPDGPDGLPSSHNPYDTCARYNKALKYAATGFLGVQLGPDGYSFPLDSLAADAARIWNSKLQSNACSFSIAAANLTSANFVINSDHSEKGISAIAVAIPKGYETLTGLAPGLYVNKANPITYSLEAARALRLKFDASMSSEEVARALALLTIVHEFGHALGLTHPVEEVGNPRDNVEPEYSPHSVEWLPGGVFASGPIMIGSPDNLLDVMYATPTEHRLKLSDIQPSDIEANTIKQLLSCSAAHTAKDARLDATCSSFLAQGRRVLQYPYLVRPIFQLLE</sequence>
<dbReference type="Gene3D" id="3.40.390.10">
    <property type="entry name" value="Collagenase (Catalytic Domain)"/>
    <property type="match status" value="1"/>
</dbReference>
<evidence type="ECO:0000256" key="1">
    <source>
        <dbReference type="SAM" id="SignalP"/>
    </source>
</evidence>
<keyword evidence="3" id="KW-1185">Reference proteome</keyword>
<dbReference type="GO" id="GO:0008237">
    <property type="term" value="F:metallopeptidase activity"/>
    <property type="evidence" value="ECO:0007669"/>
    <property type="project" value="InterPro"/>
</dbReference>
<dbReference type="OrthoDB" id="480426at2"/>
<reference evidence="3" key="1">
    <citation type="submission" date="2017-05" db="EMBL/GenBank/DDBJ databases">
        <title>Complete and WGS of Bordetella genogroups.</title>
        <authorList>
            <person name="Spilker T."/>
            <person name="Lipuma J."/>
        </authorList>
    </citation>
    <scope>NUCLEOTIDE SEQUENCE [LARGE SCALE GENOMIC DNA]</scope>
    <source>
        <strain evidence="3">AU8856</strain>
    </source>
</reference>
<gene>
    <name evidence="2" type="ORF">CAL28_28685</name>
</gene>
<dbReference type="SUPFAM" id="SSF55486">
    <property type="entry name" value="Metalloproteases ('zincins'), catalytic domain"/>
    <property type="match status" value="1"/>
</dbReference>
<comment type="caution">
    <text evidence="2">The sequence shown here is derived from an EMBL/GenBank/DDBJ whole genome shotgun (WGS) entry which is preliminary data.</text>
</comment>
<dbReference type="EMBL" id="NEVS01000004">
    <property type="protein sequence ID" value="OZI63079.1"/>
    <property type="molecule type" value="Genomic_DNA"/>
</dbReference>
<dbReference type="AlphaFoldDB" id="A0A261UMH4"/>
<feature type="signal peptide" evidence="1">
    <location>
        <begin position="1"/>
        <end position="24"/>
    </location>
</feature>
<dbReference type="InterPro" id="IPR024079">
    <property type="entry name" value="MetalloPept_cat_dom_sf"/>
</dbReference>
<name>A0A261UMH4_9BORD</name>
<dbReference type="RefSeq" id="WP_094844355.1">
    <property type="nucleotide sequence ID" value="NZ_NEVS01000004.1"/>
</dbReference>
<dbReference type="Proteomes" id="UP000215767">
    <property type="component" value="Unassembled WGS sequence"/>
</dbReference>
<accession>A0A261UMH4</accession>
<keyword evidence="1" id="KW-0732">Signal</keyword>
<protein>
    <recommendedName>
        <fullName evidence="4">Peptidase M10 metallopeptidase domain-containing protein</fullName>
    </recommendedName>
</protein>
<evidence type="ECO:0008006" key="4">
    <source>
        <dbReference type="Google" id="ProtNLM"/>
    </source>
</evidence>
<organism evidence="2 3">
    <name type="scientific">Bordetella genomosp. 11</name>
    <dbReference type="NCBI Taxonomy" id="1416808"/>
    <lineage>
        <taxon>Bacteria</taxon>
        <taxon>Pseudomonadati</taxon>
        <taxon>Pseudomonadota</taxon>
        <taxon>Betaproteobacteria</taxon>
        <taxon>Burkholderiales</taxon>
        <taxon>Alcaligenaceae</taxon>
        <taxon>Bordetella</taxon>
    </lineage>
</organism>